<evidence type="ECO:0000313" key="2">
    <source>
        <dbReference type="Proteomes" id="UP001489719"/>
    </source>
</evidence>
<accession>A0ACC3TNM1</accession>
<keyword evidence="2" id="KW-1185">Reference proteome</keyword>
<sequence length="68" mass="6850">MDQFSLKGKTAVVTGGARGLGFAFAEALAQAGANIAILDVGTPQAGSLESLAAKNAVKAQSYKVCHPM</sequence>
<dbReference type="Proteomes" id="UP001489719">
    <property type="component" value="Unassembled WGS sequence"/>
</dbReference>
<reference evidence="2" key="1">
    <citation type="journal article" date="2024" name="Front. Bioeng. Biotechnol.">
        <title>Genome-scale model development and genomic sequencing of the oleaginous clade Lipomyces.</title>
        <authorList>
            <person name="Czajka J.J."/>
            <person name="Han Y."/>
            <person name="Kim J."/>
            <person name="Mondo S.J."/>
            <person name="Hofstad B.A."/>
            <person name="Robles A."/>
            <person name="Haridas S."/>
            <person name="Riley R."/>
            <person name="LaButti K."/>
            <person name="Pangilinan J."/>
            <person name="Andreopoulos W."/>
            <person name="Lipzen A."/>
            <person name="Yan J."/>
            <person name="Wang M."/>
            <person name="Ng V."/>
            <person name="Grigoriev I.V."/>
            <person name="Spatafora J.W."/>
            <person name="Magnuson J.K."/>
            <person name="Baker S.E."/>
            <person name="Pomraning K.R."/>
        </authorList>
    </citation>
    <scope>NUCLEOTIDE SEQUENCE [LARGE SCALE GENOMIC DNA]</scope>
    <source>
        <strain evidence="2">CBS 10300</strain>
    </source>
</reference>
<protein>
    <submittedName>
        <fullName evidence="1">Uncharacterized protein</fullName>
    </submittedName>
</protein>
<organism evidence="1 2">
    <name type="scientific">Lipomyces orientalis</name>
    <dbReference type="NCBI Taxonomy" id="1233043"/>
    <lineage>
        <taxon>Eukaryota</taxon>
        <taxon>Fungi</taxon>
        <taxon>Dikarya</taxon>
        <taxon>Ascomycota</taxon>
        <taxon>Saccharomycotina</taxon>
        <taxon>Lipomycetes</taxon>
        <taxon>Lipomycetales</taxon>
        <taxon>Lipomycetaceae</taxon>
        <taxon>Lipomyces</taxon>
    </lineage>
</organism>
<evidence type="ECO:0000313" key="1">
    <source>
        <dbReference type="EMBL" id="KAK9322275.1"/>
    </source>
</evidence>
<comment type="caution">
    <text evidence="1">The sequence shown here is derived from an EMBL/GenBank/DDBJ whole genome shotgun (WGS) entry which is preliminary data.</text>
</comment>
<proteinExistence type="predicted"/>
<name>A0ACC3TNM1_9ASCO</name>
<dbReference type="EMBL" id="MU970080">
    <property type="protein sequence ID" value="KAK9322275.1"/>
    <property type="molecule type" value="Genomic_DNA"/>
</dbReference>
<gene>
    <name evidence="1" type="ORF">V1517DRAFT_339000</name>
</gene>